<dbReference type="AlphaFoldDB" id="A0A3N6TM67"/>
<sequence>MTVNIDALISCLGKTYQELIDNELIAYKSPPTASSGDPDLSLDMAKEGIFLSFKRDGRILQAIVVKIQNDKVKNWMFPNELPEPLQRSMSREWVHDNIGEPLRSSPPKVIMRRAFGWTDLYEAKKRPTPTMMQISYDTADQVRAVTFLPTSDLRW</sequence>
<dbReference type="RefSeq" id="WP_124234938.1">
    <property type="nucleotide sequence ID" value="NZ_RHHM01000036.1"/>
</dbReference>
<proteinExistence type="predicted"/>
<keyword evidence="2" id="KW-1185">Reference proteome</keyword>
<protein>
    <submittedName>
        <fullName evidence="1">Pyocin immunity protein</fullName>
    </submittedName>
</protein>
<organism evidence="1 2">
    <name type="scientific">Erwinia psidii</name>
    <dbReference type="NCBI Taxonomy" id="69224"/>
    <lineage>
        <taxon>Bacteria</taxon>
        <taxon>Pseudomonadati</taxon>
        <taxon>Pseudomonadota</taxon>
        <taxon>Gammaproteobacteria</taxon>
        <taxon>Enterobacterales</taxon>
        <taxon>Erwiniaceae</taxon>
        <taxon>Erwinia</taxon>
    </lineage>
</organism>
<evidence type="ECO:0000313" key="1">
    <source>
        <dbReference type="EMBL" id="RQM36312.1"/>
    </source>
</evidence>
<accession>A0A3N6TM67</accession>
<evidence type="ECO:0000313" key="2">
    <source>
        <dbReference type="Proteomes" id="UP000279457"/>
    </source>
</evidence>
<dbReference type="EMBL" id="RHHM01000036">
    <property type="protein sequence ID" value="RQM36312.1"/>
    <property type="molecule type" value="Genomic_DNA"/>
</dbReference>
<dbReference type="Pfam" id="PF19929">
    <property type="entry name" value="DUF6392"/>
    <property type="match status" value="1"/>
</dbReference>
<comment type="caution">
    <text evidence="1">The sequence shown here is derived from an EMBL/GenBank/DDBJ whole genome shotgun (WGS) entry which is preliminary data.</text>
</comment>
<reference evidence="1 2" key="1">
    <citation type="submission" date="2018-10" db="EMBL/GenBank/DDBJ databases">
        <title>Draft genome sequence for the type isolate of Erwinia psidii, agent causal of bacterial blight in guava (Psidium guajava) and wilt and die-back of Eucalyptus spp.</title>
        <authorList>
            <person name="Hermenegildo P.S."/>
            <person name="Santos S.A."/>
            <person name="Guimaraes L.M.S."/>
            <person name="Vidigal P.M.P."/>
            <person name="Pereira I.C."/>
            <person name="Badel J.L."/>
            <person name="Alfenas-Zerbini P."/>
            <person name="Ferreira M.A.S.V."/>
            <person name="Alfenas A.C."/>
        </authorList>
    </citation>
    <scope>NUCLEOTIDE SEQUENCE [LARGE SCALE GENOMIC DNA]</scope>
    <source>
        <strain evidence="1 2">IBSBF 435</strain>
    </source>
</reference>
<dbReference type="InterPro" id="IPR045657">
    <property type="entry name" value="DUF6392"/>
</dbReference>
<gene>
    <name evidence="1" type="ORF">EB241_21225</name>
</gene>
<dbReference type="Proteomes" id="UP000279457">
    <property type="component" value="Unassembled WGS sequence"/>
</dbReference>
<name>A0A3N6TM67_9GAMM</name>
<dbReference type="OrthoDB" id="6432498at2"/>